<accession>A0A5C6CJ37</accession>
<evidence type="ECO:0000256" key="2">
    <source>
        <dbReference type="SAM" id="Phobius"/>
    </source>
</evidence>
<keyword evidence="4" id="KW-1185">Reference proteome</keyword>
<feature type="region of interest" description="Disordered" evidence="1">
    <location>
        <begin position="68"/>
        <end position="108"/>
    </location>
</feature>
<feature type="compositionally biased region" description="Polar residues" evidence="1">
    <location>
        <begin position="68"/>
        <end position="77"/>
    </location>
</feature>
<reference evidence="3 4" key="1">
    <citation type="submission" date="2019-02" db="EMBL/GenBank/DDBJ databases">
        <title>Deep-cultivation of Planctomycetes and their phenomic and genomic characterization uncovers novel biology.</title>
        <authorList>
            <person name="Wiegand S."/>
            <person name="Jogler M."/>
            <person name="Boedeker C."/>
            <person name="Pinto D."/>
            <person name="Vollmers J."/>
            <person name="Rivas-Marin E."/>
            <person name="Kohn T."/>
            <person name="Peeters S.H."/>
            <person name="Heuer A."/>
            <person name="Rast P."/>
            <person name="Oberbeckmann S."/>
            <person name="Bunk B."/>
            <person name="Jeske O."/>
            <person name="Meyerdierks A."/>
            <person name="Storesund J.E."/>
            <person name="Kallscheuer N."/>
            <person name="Luecker S."/>
            <person name="Lage O.M."/>
            <person name="Pohl T."/>
            <person name="Merkel B.J."/>
            <person name="Hornburger P."/>
            <person name="Mueller R.-W."/>
            <person name="Bruemmer F."/>
            <person name="Labrenz M."/>
            <person name="Spormann A.M."/>
            <person name="Op Den Camp H."/>
            <person name="Overmann J."/>
            <person name="Amann R."/>
            <person name="Jetten M.S.M."/>
            <person name="Mascher T."/>
            <person name="Medema M.H."/>
            <person name="Devos D.P."/>
            <person name="Kaster A.-K."/>
            <person name="Ovreas L."/>
            <person name="Rohde M."/>
            <person name="Galperin M.Y."/>
            <person name="Jogler C."/>
        </authorList>
    </citation>
    <scope>NUCLEOTIDE SEQUENCE [LARGE SCALE GENOMIC DNA]</scope>
    <source>
        <strain evidence="3 4">Pla52o</strain>
    </source>
</reference>
<dbReference type="InterPro" id="IPR025557">
    <property type="entry name" value="DUF4282"/>
</dbReference>
<comment type="caution">
    <text evidence="3">The sequence shown here is derived from an EMBL/GenBank/DDBJ whole genome shotgun (WGS) entry which is preliminary data.</text>
</comment>
<dbReference type="Proteomes" id="UP000316304">
    <property type="component" value="Unassembled WGS sequence"/>
</dbReference>
<evidence type="ECO:0000313" key="3">
    <source>
        <dbReference type="EMBL" id="TWU23464.1"/>
    </source>
</evidence>
<organism evidence="3 4">
    <name type="scientific">Novipirellula galeiformis</name>
    <dbReference type="NCBI Taxonomy" id="2528004"/>
    <lineage>
        <taxon>Bacteria</taxon>
        <taxon>Pseudomonadati</taxon>
        <taxon>Planctomycetota</taxon>
        <taxon>Planctomycetia</taxon>
        <taxon>Pirellulales</taxon>
        <taxon>Pirellulaceae</taxon>
        <taxon>Novipirellula</taxon>
    </lineage>
</organism>
<evidence type="ECO:0000313" key="4">
    <source>
        <dbReference type="Proteomes" id="UP000316304"/>
    </source>
</evidence>
<keyword evidence="2" id="KW-0812">Transmembrane</keyword>
<feature type="transmembrane region" description="Helical" evidence="2">
    <location>
        <begin position="141"/>
        <end position="164"/>
    </location>
</feature>
<keyword evidence="2" id="KW-1133">Transmembrane helix</keyword>
<protein>
    <recommendedName>
        <fullName evidence="5">GYF domain-containing protein</fullName>
    </recommendedName>
</protein>
<sequence length="249" mass="27779">MTTTDDAAWMIRHHDGQVHGPYSLQALVDAAHAGNIAEDSQVNHSTHTRGQWVAANRVRPIAAAMQTRKTISHPINDSNREPDPIDRGENDPPGVAVQTEEHPRRRRTDFRSNVPTTLLNACWGLIDFRFRTFVTPWIIRIYWGFAVVVTVLSLIFGAATVVTYPVRSVMPEFSSGSPSFSAPGYRSSDSSKGFQIPKKVGKFAALILGYFVKVVLAIMFLITIRLMLEFGIVVFNIAEDIRSIRDQTV</sequence>
<dbReference type="OrthoDB" id="287989at2"/>
<gene>
    <name evidence="3" type="ORF">Pla52o_30000</name>
</gene>
<dbReference type="AlphaFoldDB" id="A0A5C6CJ37"/>
<dbReference type="EMBL" id="SJPT01000004">
    <property type="protein sequence ID" value="TWU23464.1"/>
    <property type="molecule type" value="Genomic_DNA"/>
</dbReference>
<feature type="transmembrane region" description="Helical" evidence="2">
    <location>
        <begin position="203"/>
        <end position="222"/>
    </location>
</feature>
<proteinExistence type="predicted"/>
<evidence type="ECO:0008006" key="5">
    <source>
        <dbReference type="Google" id="ProtNLM"/>
    </source>
</evidence>
<dbReference type="Pfam" id="PF14110">
    <property type="entry name" value="DUF4282"/>
    <property type="match status" value="1"/>
</dbReference>
<evidence type="ECO:0000256" key="1">
    <source>
        <dbReference type="SAM" id="MobiDB-lite"/>
    </source>
</evidence>
<keyword evidence="2" id="KW-0472">Membrane</keyword>
<dbReference type="RefSeq" id="WP_146595166.1">
    <property type="nucleotide sequence ID" value="NZ_SJPT01000004.1"/>
</dbReference>
<name>A0A5C6CJ37_9BACT</name>
<feature type="compositionally biased region" description="Basic and acidic residues" evidence="1">
    <location>
        <begin position="78"/>
        <end position="90"/>
    </location>
</feature>